<gene>
    <name evidence="1" type="ORF">ABSH63_06805</name>
</gene>
<proteinExistence type="predicted"/>
<sequence>MDTRKPFILPHPGIAQEFDVLFADTEFSRLPLPTESVFAWVKQTELLSLGITCLEASVTPSGLYAVRPLDKKLRSRCTTFVIDEVLPHLEAVSPTARFRSSAELRKQLRAFLSDRRRATGKPPAIAVDWAGDAFLLGEALPPDIDVLLLEGMPSITRAMDTFFNEDYRRHNAFHDALALRHGFMDYLGTAGE</sequence>
<organism evidence="1 2">
    <name type="scientific">Sinimarinibacterium thermocellulolyticum</name>
    <dbReference type="NCBI Taxonomy" id="3170016"/>
    <lineage>
        <taxon>Bacteria</taxon>
        <taxon>Pseudomonadati</taxon>
        <taxon>Pseudomonadota</taxon>
        <taxon>Gammaproteobacteria</taxon>
        <taxon>Nevskiales</taxon>
        <taxon>Nevskiaceae</taxon>
        <taxon>Sinimarinibacterium</taxon>
    </lineage>
</organism>
<evidence type="ECO:0000313" key="1">
    <source>
        <dbReference type="EMBL" id="MES0873710.1"/>
    </source>
</evidence>
<reference evidence="1 2" key="1">
    <citation type="submission" date="2024-06" db="EMBL/GenBank/DDBJ databases">
        <authorList>
            <person name="Li Z."/>
            <person name="Jiang Y."/>
        </authorList>
    </citation>
    <scope>NUCLEOTIDE SEQUENCE [LARGE SCALE GENOMIC DNA]</scope>
    <source>
        <strain evidence="1 2">HSW-8</strain>
    </source>
</reference>
<dbReference type="Gene3D" id="3.30.420.10">
    <property type="entry name" value="Ribonuclease H-like superfamily/Ribonuclease H"/>
    <property type="match status" value="1"/>
</dbReference>
<accession>A0ABV2A8Z2</accession>
<dbReference type="Proteomes" id="UP001465331">
    <property type="component" value="Unassembled WGS sequence"/>
</dbReference>
<dbReference type="RefSeq" id="WP_352888530.1">
    <property type="nucleotide sequence ID" value="NZ_JBEPIJ010000006.1"/>
</dbReference>
<protein>
    <submittedName>
        <fullName evidence="1">Uncharacterized protein</fullName>
    </submittedName>
</protein>
<keyword evidence="2" id="KW-1185">Reference proteome</keyword>
<comment type="caution">
    <text evidence="1">The sequence shown here is derived from an EMBL/GenBank/DDBJ whole genome shotgun (WGS) entry which is preliminary data.</text>
</comment>
<evidence type="ECO:0000313" key="2">
    <source>
        <dbReference type="Proteomes" id="UP001465331"/>
    </source>
</evidence>
<name>A0ABV2A8Z2_9GAMM</name>
<dbReference type="InterPro" id="IPR036397">
    <property type="entry name" value="RNaseH_sf"/>
</dbReference>
<dbReference type="EMBL" id="JBEPIJ010000006">
    <property type="protein sequence ID" value="MES0873710.1"/>
    <property type="molecule type" value="Genomic_DNA"/>
</dbReference>